<dbReference type="PROSITE" id="PS50103">
    <property type="entry name" value="ZF_C3H1"/>
    <property type="match status" value="1"/>
</dbReference>
<proteinExistence type="predicted"/>
<dbReference type="OrthoDB" id="447914at2759"/>
<name>A0A812Q661_SYMPI</name>
<sequence>LFAPDATRAGRWNCATKSIEAAVAALGGSADKVAEQGSGEASSDLEPPSEVFSEAPEMEAADDFEEASFYAGGLGSVVRVVMAAVDSEALFKAKCKQLKLPDEAVTKMAAKGWTTYGTFAFAVPGDPGKISDSDFRSIVCQPVLGSEQEHESDQPRKLPVVELAARYEILQQRVKPLKLVDKLEPSQALVNQAAHMLEEQRIKYVEWFRCTSRAQEVNAVKEDSSLKLLQSSKEGAVLLRDPESGLRASPGSDLEVMQALRRRGVAYDLAAIMSFEAHEKLIDTLFAEYQRDVMPGHQPLSFSQMQMVDREIHVRVAEMTRSGLTPTASGGMPLDDVIVQVLALPDSMVRSASAGEEDTKPPAKKKRKVFYRMPKGLFGGVAKDNNGKALCFDHNLGQCSGGDSCAKGLHRKRKVDSMQESDVHAALKSGVALAHERAEAEGPRSGAGDMPRTTCEMQAPERARASGSMSGASVYASLPKEREFKAWRRPDSAFHFPCEGLAEGHSPTDYDPGMAEKLAASMSESAPPRSQVLELVRLLPSERAPRGGEAATSRSFTSGAWAKDGAIGFRHNSSLFPQSTKILTALIREAFPSATFCSVAVFTDLKAEPHIDSNNDERFMNRTLPLSSFQGGSVWVESSQGGVERSYRGRKRIGVLLDVAAGPVSLDSSALHATEPWVGSRVVLVAYCPRNMRKLGSESLIP</sequence>
<keyword evidence="1" id="KW-0479">Metal-binding</keyword>
<feature type="zinc finger region" description="C3H1-type" evidence="1">
    <location>
        <begin position="385"/>
        <end position="413"/>
    </location>
</feature>
<dbReference type="GO" id="GO:0008270">
    <property type="term" value="F:zinc ion binding"/>
    <property type="evidence" value="ECO:0007669"/>
    <property type="project" value="UniProtKB-KW"/>
</dbReference>
<evidence type="ECO:0000313" key="3">
    <source>
        <dbReference type="EMBL" id="CAE7379759.1"/>
    </source>
</evidence>
<protein>
    <recommendedName>
        <fullName evidence="2">C3H1-type domain-containing protein</fullName>
    </recommendedName>
</protein>
<reference evidence="3" key="1">
    <citation type="submission" date="2021-02" db="EMBL/GenBank/DDBJ databases">
        <authorList>
            <person name="Dougan E. K."/>
            <person name="Rhodes N."/>
            <person name="Thang M."/>
            <person name="Chan C."/>
        </authorList>
    </citation>
    <scope>NUCLEOTIDE SEQUENCE</scope>
</reference>
<keyword evidence="1" id="KW-0863">Zinc-finger</keyword>
<organism evidence="3 4">
    <name type="scientific">Symbiodinium pilosum</name>
    <name type="common">Dinoflagellate</name>
    <dbReference type="NCBI Taxonomy" id="2952"/>
    <lineage>
        <taxon>Eukaryota</taxon>
        <taxon>Sar</taxon>
        <taxon>Alveolata</taxon>
        <taxon>Dinophyceae</taxon>
        <taxon>Suessiales</taxon>
        <taxon>Symbiodiniaceae</taxon>
        <taxon>Symbiodinium</taxon>
    </lineage>
</organism>
<keyword evidence="4" id="KW-1185">Reference proteome</keyword>
<evidence type="ECO:0000313" key="4">
    <source>
        <dbReference type="Proteomes" id="UP000649617"/>
    </source>
</evidence>
<comment type="caution">
    <text evidence="3">The sequence shown here is derived from an EMBL/GenBank/DDBJ whole genome shotgun (WGS) entry which is preliminary data.</text>
</comment>
<dbReference type="Proteomes" id="UP000649617">
    <property type="component" value="Unassembled WGS sequence"/>
</dbReference>
<dbReference type="AlphaFoldDB" id="A0A812Q661"/>
<keyword evidence="1" id="KW-0862">Zinc</keyword>
<dbReference type="EMBL" id="CAJNIZ010015962">
    <property type="protein sequence ID" value="CAE7379759.1"/>
    <property type="molecule type" value="Genomic_DNA"/>
</dbReference>
<feature type="non-terminal residue" evidence="3">
    <location>
        <position position="702"/>
    </location>
</feature>
<gene>
    <name evidence="3" type="ORF">SPIL2461_LOCUS9250</name>
</gene>
<dbReference type="InterPro" id="IPR000571">
    <property type="entry name" value="Znf_CCCH"/>
</dbReference>
<feature type="domain" description="C3H1-type" evidence="2">
    <location>
        <begin position="385"/>
        <end position="413"/>
    </location>
</feature>
<accession>A0A812Q661</accession>
<evidence type="ECO:0000259" key="2">
    <source>
        <dbReference type="PROSITE" id="PS50103"/>
    </source>
</evidence>
<evidence type="ECO:0000256" key="1">
    <source>
        <dbReference type="PROSITE-ProRule" id="PRU00723"/>
    </source>
</evidence>